<gene>
    <name evidence="1" type="ORF">FE247_08350</name>
</gene>
<name>A0ABY2V322_9BACT</name>
<dbReference type="RefSeq" id="WP_138108971.1">
    <property type="nucleotide sequence ID" value="NZ_VBUC01000020.1"/>
</dbReference>
<reference evidence="1 2" key="1">
    <citation type="submission" date="2019-05" db="EMBL/GenBank/DDBJ databases">
        <title>Arcobacter cibarius and Arcobacter thereius providing challenges in identification an antibiotic susceptibility and Quinolone resistance.</title>
        <authorList>
            <person name="Busch A."/>
            <person name="Hanel I."/>
            <person name="Hotzel H."/>
            <person name="Tomaso H."/>
        </authorList>
    </citation>
    <scope>NUCLEOTIDE SEQUENCE [LARGE SCALE GENOMIC DNA]</scope>
    <source>
        <strain evidence="1 2">16CS0831-2</strain>
    </source>
</reference>
<evidence type="ECO:0000313" key="1">
    <source>
        <dbReference type="EMBL" id="TLS97610.1"/>
    </source>
</evidence>
<protein>
    <submittedName>
        <fullName evidence="1">Uncharacterized protein</fullName>
    </submittedName>
</protein>
<dbReference type="EMBL" id="VBUC01000020">
    <property type="protein sequence ID" value="TLS97610.1"/>
    <property type="molecule type" value="Genomic_DNA"/>
</dbReference>
<sequence>MNFKKSNLILAYSDYEASNDEIYILKYDETLIENYKVLIQTIDNEIIESKYISHPDFQLFKKKYDCTDIEYIYLEEDDIEFDESEDLIIIEDFTEEWYESNLDIYEDSVNNISNRIKQLPIRGEDEIA</sequence>
<comment type="caution">
    <text evidence="1">The sequence shown here is derived from an EMBL/GenBank/DDBJ whole genome shotgun (WGS) entry which is preliminary data.</text>
</comment>
<keyword evidence="2" id="KW-1185">Reference proteome</keyword>
<accession>A0ABY2V322</accession>
<organism evidence="1 2">
    <name type="scientific">Aliarcobacter cibarius</name>
    <dbReference type="NCBI Taxonomy" id="255507"/>
    <lineage>
        <taxon>Bacteria</taxon>
        <taxon>Pseudomonadati</taxon>
        <taxon>Campylobacterota</taxon>
        <taxon>Epsilonproteobacteria</taxon>
        <taxon>Campylobacterales</taxon>
        <taxon>Arcobacteraceae</taxon>
        <taxon>Aliarcobacter</taxon>
    </lineage>
</organism>
<evidence type="ECO:0000313" key="2">
    <source>
        <dbReference type="Proteomes" id="UP000305417"/>
    </source>
</evidence>
<proteinExistence type="predicted"/>
<dbReference type="Proteomes" id="UP000305417">
    <property type="component" value="Unassembled WGS sequence"/>
</dbReference>